<gene>
    <name evidence="1" type="ORF">AYO21_04183</name>
</gene>
<dbReference type="AlphaFoldDB" id="A0A177FCS3"/>
<evidence type="ECO:0000313" key="2">
    <source>
        <dbReference type="Proteomes" id="UP000077002"/>
    </source>
</evidence>
<dbReference type="GeneID" id="34599353"/>
<reference evidence="1 2" key="1">
    <citation type="submission" date="2016-03" db="EMBL/GenBank/DDBJ databases">
        <title>Draft genome sequence of the Fonsecaea monophora CBS 269.37.</title>
        <authorList>
            <person name="Bombassaro A."/>
            <person name="Vinicius W.A."/>
            <person name="De Hoog S."/>
            <person name="Sun J."/>
            <person name="Souza E.M."/>
            <person name="Raittz R.T."/>
            <person name="Costa F."/>
            <person name="Leao A.C."/>
            <person name="Tadra-Sfeir M.Z."/>
            <person name="Baura V."/>
            <person name="Balsanelli E."/>
            <person name="Pedrosa F.O."/>
            <person name="Moreno L.F."/>
            <person name="Steffens M.B."/>
            <person name="Xi L."/>
            <person name="Bocca A.L."/>
            <person name="Felipe M.S."/>
            <person name="Teixeira M."/>
            <person name="Telles Filho F.Q."/>
            <person name="Azevedo C.M."/>
            <person name="Gomes R."/>
            <person name="Vicente V.A."/>
        </authorList>
    </citation>
    <scope>NUCLEOTIDE SEQUENCE [LARGE SCALE GENOMIC DNA]</scope>
    <source>
        <strain evidence="1 2">CBS 269.37</strain>
    </source>
</reference>
<comment type="caution">
    <text evidence="1">The sequence shown here is derived from an EMBL/GenBank/DDBJ whole genome shotgun (WGS) entry which is preliminary data.</text>
</comment>
<organism evidence="1 2">
    <name type="scientific">Fonsecaea monophora</name>
    <dbReference type="NCBI Taxonomy" id="254056"/>
    <lineage>
        <taxon>Eukaryota</taxon>
        <taxon>Fungi</taxon>
        <taxon>Dikarya</taxon>
        <taxon>Ascomycota</taxon>
        <taxon>Pezizomycotina</taxon>
        <taxon>Eurotiomycetes</taxon>
        <taxon>Chaetothyriomycetidae</taxon>
        <taxon>Chaetothyriales</taxon>
        <taxon>Herpotrichiellaceae</taxon>
        <taxon>Fonsecaea</taxon>
    </lineage>
</organism>
<dbReference type="Proteomes" id="UP000077002">
    <property type="component" value="Unassembled WGS sequence"/>
</dbReference>
<sequence length="306" mass="34629">MAFLHHLAPFSSTRPTLVTAQHSQVRQEAEYIQERIAAAECLYRRLTAEITKTQHRLVEARKHERSDGLTDSLKRSIRKKRSRLNRCVKNRQAFEARLATIFAEMDRMEQRQWRHSSPNLPDFGRSHVPEGRNASTAVSSWTTSYMSTPSIRSTVQTLDIPTIPMQLQSLHHAVPIHTPQTPVIRPTQFSQITLGRPHEQDLGFYQAGNDAVISPSDTVSSYELNSPNGFPVTYIPAAHQADVLDAMHRMHISAPQESYTQPSGIPTTAVGQGNIDFSHRLRMLDHQSAAFRLERAARKHKGQRSC</sequence>
<dbReference type="RefSeq" id="XP_022513433.1">
    <property type="nucleotide sequence ID" value="XM_022654156.1"/>
</dbReference>
<accession>A0A177FCS3</accession>
<name>A0A177FCS3_9EURO</name>
<evidence type="ECO:0000313" key="1">
    <source>
        <dbReference type="EMBL" id="OAG41481.1"/>
    </source>
</evidence>
<keyword evidence="2" id="KW-1185">Reference proteome</keyword>
<dbReference type="EMBL" id="LVKK01000023">
    <property type="protein sequence ID" value="OAG41481.1"/>
    <property type="molecule type" value="Genomic_DNA"/>
</dbReference>
<protein>
    <submittedName>
        <fullName evidence="1">Uncharacterized protein</fullName>
    </submittedName>
</protein>
<dbReference type="OrthoDB" id="4157359at2759"/>
<proteinExistence type="predicted"/>